<sequence length="445" mass="46205">MSSTPLSSARGRHRKPREMNPAIRRALLVAAVTPVAGTILAGPSAFAADKATATKAGATELDPAEQKIADNLTARVQDTRLGTTFSGVVIDAKSDKQIWNHDAATALMPASNAKLATSTAALTVLGPGHRFTTKVVYGDGTLTLVGGGDRTLTSADLQELAKTAAAGVKAAGLTSVKVGVDDSLFPEPSLATGWNDGYYPDNIAPVRALVVDGHGVMDTSLDAGQVFAKLLTEQGVTVDGDVAHGTAAPTDVPVARHTSGKLSEIVKKMLKTSDNNIAETLLRMTALGAGRPATFEDGTAVVRGVLAHRYGVSLENFEIHDGSGLSRADKIPARTLADILDLTTDPRYRHTLKYIKDGLPVSGETGATLGPEWGRFDTPDSSCAAGKVMAKTGTLTGAIALSGFTQAQDGRWKVFSFVENNSTASPGDIKDAMDGLAATVNGCWA</sequence>
<name>A0ABW9I1X5_9ACTN</name>
<dbReference type="InterPro" id="IPR012338">
    <property type="entry name" value="Beta-lactam/transpept-like"/>
</dbReference>
<evidence type="ECO:0000256" key="2">
    <source>
        <dbReference type="ARBA" id="ARBA00022801"/>
    </source>
</evidence>
<dbReference type="EMBL" id="JBJVNI010000018">
    <property type="protein sequence ID" value="MFM9613028.1"/>
    <property type="molecule type" value="Genomic_DNA"/>
</dbReference>
<keyword evidence="4" id="KW-0121">Carboxypeptidase</keyword>
<organism evidence="4 5">
    <name type="scientific">Streptomyces niveiscabiei</name>
    <dbReference type="NCBI Taxonomy" id="164115"/>
    <lineage>
        <taxon>Bacteria</taxon>
        <taxon>Bacillati</taxon>
        <taxon>Actinomycetota</taxon>
        <taxon>Actinomycetes</taxon>
        <taxon>Kitasatosporales</taxon>
        <taxon>Streptomycetaceae</taxon>
        <taxon>Streptomyces</taxon>
    </lineage>
</organism>
<dbReference type="EC" id="3.4.16.4" evidence="4"/>
<dbReference type="Gene3D" id="3.40.710.10">
    <property type="entry name" value="DD-peptidase/beta-lactamase superfamily"/>
    <property type="match status" value="2"/>
</dbReference>
<dbReference type="RefSeq" id="WP_055721532.1">
    <property type="nucleotide sequence ID" value="NZ_JBJVNI010000018.1"/>
</dbReference>
<keyword evidence="5" id="KW-1185">Reference proteome</keyword>
<evidence type="ECO:0000256" key="3">
    <source>
        <dbReference type="SAM" id="MobiDB-lite"/>
    </source>
</evidence>
<dbReference type="NCBIfam" id="TIGR00666">
    <property type="entry name" value="PBP4"/>
    <property type="match status" value="1"/>
</dbReference>
<protein>
    <submittedName>
        <fullName evidence="4">D-alanyl-D-alanine carboxypeptidase/D-alanyl-D-alanine-endopeptidase</fullName>
        <ecNumber evidence="4">3.4.16.4</ecNumber>
    </submittedName>
</protein>
<keyword evidence="4" id="KW-0645">Protease</keyword>
<keyword evidence="2 4" id="KW-0378">Hydrolase</keyword>
<dbReference type="PANTHER" id="PTHR30023:SF0">
    <property type="entry name" value="PENICILLIN-SENSITIVE CARBOXYPEPTIDASE A"/>
    <property type="match status" value="1"/>
</dbReference>
<gene>
    <name evidence="4" type="primary">dacB</name>
    <name evidence="4" type="ORF">ACKI18_30605</name>
</gene>
<dbReference type="SUPFAM" id="SSF56601">
    <property type="entry name" value="beta-lactamase/transpeptidase-like"/>
    <property type="match status" value="1"/>
</dbReference>
<comment type="caution">
    <text evidence="4">The sequence shown here is derived from an EMBL/GenBank/DDBJ whole genome shotgun (WGS) entry which is preliminary data.</text>
</comment>
<proteinExistence type="inferred from homology"/>
<reference evidence="4 5" key="1">
    <citation type="submission" date="2024-12" db="EMBL/GenBank/DDBJ databases">
        <title>Forecasting of Potato common scab and diversities of Pathogenic streptomyces spp. in china.</title>
        <authorList>
            <person name="Handique U."/>
            <person name="Wu J."/>
        </authorList>
    </citation>
    <scope>NUCLEOTIDE SEQUENCE [LARGE SCALE GENOMIC DNA]</scope>
    <source>
        <strain evidence="4 5">ZRIMU1530</strain>
    </source>
</reference>
<comment type="similarity">
    <text evidence="1">Belongs to the peptidase S13 family.</text>
</comment>
<feature type="region of interest" description="Disordered" evidence="3">
    <location>
        <begin position="1"/>
        <end position="20"/>
    </location>
</feature>
<accession>A0ABW9I1X5</accession>
<evidence type="ECO:0000313" key="4">
    <source>
        <dbReference type="EMBL" id="MFM9613028.1"/>
    </source>
</evidence>
<dbReference type="InterPro" id="IPR000667">
    <property type="entry name" value="Peptidase_S13"/>
</dbReference>
<dbReference type="GO" id="GO:0009002">
    <property type="term" value="F:serine-type D-Ala-D-Ala carboxypeptidase activity"/>
    <property type="evidence" value="ECO:0007669"/>
    <property type="project" value="UniProtKB-EC"/>
</dbReference>
<evidence type="ECO:0000256" key="1">
    <source>
        <dbReference type="ARBA" id="ARBA00006096"/>
    </source>
</evidence>
<dbReference type="Pfam" id="PF02113">
    <property type="entry name" value="Peptidase_S13"/>
    <property type="match status" value="2"/>
</dbReference>
<dbReference type="PRINTS" id="PR00922">
    <property type="entry name" value="DADACBPTASE3"/>
</dbReference>
<dbReference type="PANTHER" id="PTHR30023">
    <property type="entry name" value="D-ALANYL-D-ALANINE CARBOXYPEPTIDASE"/>
    <property type="match status" value="1"/>
</dbReference>
<evidence type="ECO:0000313" key="5">
    <source>
        <dbReference type="Proteomes" id="UP001631957"/>
    </source>
</evidence>
<dbReference type="Proteomes" id="UP001631957">
    <property type="component" value="Unassembled WGS sequence"/>
</dbReference>